<evidence type="ECO:0000313" key="2">
    <source>
        <dbReference type="Proteomes" id="UP001164250"/>
    </source>
</evidence>
<evidence type="ECO:0000313" key="1">
    <source>
        <dbReference type="EMBL" id="KAJ0093984.1"/>
    </source>
</evidence>
<sequence length="62" mass="6577">MTMSQLAPEPPTCGLKMFNAALDMELEFGVKISDVTYQGVHGTSATAIAVKFDCSSKYPCSG</sequence>
<accession>A0ACC1B4X3</accession>
<organism evidence="1 2">
    <name type="scientific">Pistacia atlantica</name>
    <dbReference type="NCBI Taxonomy" id="434234"/>
    <lineage>
        <taxon>Eukaryota</taxon>
        <taxon>Viridiplantae</taxon>
        <taxon>Streptophyta</taxon>
        <taxon>Embryophyta</taxon>
        <taxon>Tracheophyta</taxon>
        <taxon>Spermatophyta</taxon>
        <taxon>Magnoliopsida</taxon>
        <taxon>eudicotyledons</taxon>
        <taxon>Gunneridae</taxon>
        <taxon>Pentapetalae</taxon>
        <taxon>rosids</taxon>
        <taxon>malvids</taxon>
        <taxon>Sapindales</taxon>
        <taxon>Anacardiaceae</taxon>
        <taxon>Pistacia</taxon>
    </lineage>
</organism>
<proteinExistence type="predicted"/>
<comment type="caution">
    <text evidence="1">The sequence shown here is derived from an EMBL/GenBank/DDBJ whole genome shotgun (WGS) entry which is preliminary data.</text>
</comment>
<dbReference type="Proteomes" id="UP001164250">
    <property type="component" value="Chromosome 7"/>
</dbReference>
<name>A0ACC1B4X3_9ROSI</name>
<dbReference type="EMBL" id="CM047903">
    <property type="protein sequence ID" value="KAJ0093984.1"/>
    <property type="molecule type" value="Genomic_DNA"/>
</dbReference>
<gene>
    <name evidence="1" type="ORF">Patl1_26953</name>
</gene>
<reference evidence="2" key="1">
    <citation type="journal article" date="2023" name="G3 (Bethesda)">
        <title>Genome assembly and association tests identify interacting loci associated with vigor, precocity, and sex in interspecific pistachio rootstocks.</title>
        <authorList>
            <person name="Palmer W."/>
            <person name="Jacygrad E."/>
            <person name="Sagayaradj S."/>
            <person name="Cavanaugh K."/>
            <person name="Han R."/>
            <person name="Bertier L."/>
            <person name="Beede B."/>
            <person name="Kafkas S."/>
            <person name="Golino D."/>
            <person name="Preece J."/>
            <person name="Michelmore R."/>
        </authorList>
    </citation>
    <scope>NUCLEOTIDE SEQUENCE [LARGE SCALE GENOMIC DNA]</scope>
</reference>
<keyword evidence="2" id="KW-1185">Reference proteome</keyword>
<protein>
    <submittedName>
        <fullName evidence="1">Uncharacterized protein</fullName>
    </submittedName>
</protein>